<proteinExistence type="predicted"/>
<gene>
    <name evidence="2" type="ORF">EEDITHA_LOCUS3113</name>
</gene>
<protein>
    <submittedName>
        <fullName evidence="2">Uncharacterized protein</fullName>
    </submittedName>
</protein>
<keyword evidence="3" id="KW-1185">Reference proteome</keyword>
<dbReference type="Proteomes" id="UP001153954">
    <property type="component" value="Unassembled WGS sequence"/>
</dbReference>
<feature type="region of interest" description="Disordered" evidence="1">
    <location>
        <begin position="109"/>
        <end position="131"/>
    </location>
</feature>
<feature type="compositionally biased region" description="Pro residues" evidence="1">
    <location>
        <begin position="121"/>
        <end position="131"/>
    </location>
</feature>
<evidence type="ECO:0000313" key="3">
    <source>
        <dbReference type="Proteomes" id="UP001153954"/>
    </source>
</evidence>
<dbReference type="EMBL" id="CAKOGL010000005">
    <property type="protein sequence ID" value="CAH2086781.1"/>
    <property type="molecule type" value="Genomic_DNA"/>
</dbReference>
<organism evidence="2 3">
    <name type="scientific">Euphydryas editha</name>
    <name type="common">Edith's checkerspot</name>
    <dbReference type="NCBI Taxonomy" id="104508"/>
    <lineage>
        <taxon>Eukaryota</taxon>
        <taxon>Metazoa</taxon>
        <taxon>Ecdysozoa</taxon>
        <taxon>Arthropoda</taxon>
        <taxon>Hexapoda</taxon>
        <taxon>Insecta</taxon>
        <taxon>Pterygota</taxon>
        <taxon>Neoptera</taxon>
        <taxon>Endopterygota</taxon>
        <taxon>Lepidoptera</taxon>
        <taxon>Glossata</taxon>
        <taxon>Ditrysia</taxon>
        <taxon>Papilionoidea</taxon>
        <taxon>Nymphalidae</taxon>
        <taxon>Nymphalinae</taxon>
        <taxon>Euphydryas</taxon>
    </lineage>
</organism>
<name>A0AAU9TM09_EUPED</name>
<comment type="caution">
    <text evidence="2">The sequence shown here is derived from an EMBL/GenBank/DDBJ whole genome shotgun (WGS) entry which is preliminary data.</text>
</comment>
<reference evidence="2" key="1">
    <citation type="submission" date="2022-03" db="EMBL/GenBank/DDBJ databases">
        <authorList>
            <person name="Tunstrom K."/>
        </authorList>
    </citation>
    <scope>NUCLEOTIDE SEQUENCE</scope>
</reference>
<evidence type="ECO:0000256" key="1">
    <source>
        <dbReference type="SAM" id="MobiDB-lite"/>
    </source>
</evidence>
<evidence type="ECO:0000313" key="2">
    <source>
        <dbReference type="EMBL" id="CAH2086781.1"/>
    </source>
</evidence>
<sequence>MTDESEAGRRARSPPAPPPRPSVRPEPRPRTLPPAPRLIRPSEHLAMVEQARERERRPPPLVPSVTVVQGPSAFQGPKMVQGGSLQQRPSIVQGEPLLHRPSMVQGGPLLQGPPKVQGPAMPGPRPPPPPQVPRPYVPPPTRMPAPVTKAHPVTRLPQPRRDIQTLSRIAEFKVELLAPNSPRFSMAGLLIYMSRIFTEINRFPHKFFFTAENEILNTKSYRC</sequence>
<accession>A0AAU9TM09</accession>
<dbReference type="AlphaFoldDB" id="A0AAU9TM09"/>
<feature type="region of interest" description="Disordered" evidence="1">
    <location>
        <begin position="1"/>
        <end position="85"/>
    </location>
</feature>